<dbReference type="Gene3D" id="3.40.50.300">
    <property type="entry name" value="P-loop containing nucleotide triphosphate hydrolases"/>
    <property type="match status" value="1"/>
</dbReference>
<sequence length="258" mass="27573">MIRTTPSHQPVIAVRGLRKAFGPKVAVADVSFAVDAGEIFGLLGPNGAGKTTTVECISGMLESDDGGISVLGRHPSQEGTVLRSLVGYQMQTSALPSTLRVEEALRVFASFYPKPAAVPELLDTVGLTHRRKAAFSALSGGERQRLSIALALIGNPRVAILDELTTGLDPQGRRDVWALVERIRASGITVLLVSHFLDEVERLCDRLAIIADGRTIFDGTPEHLIARAAEANPEIDNLEDAYLALVDANQTHYEGASA</sequence>
<keyword evidence="3" id="KW-0547">Nucleotide-binding</keyword>
<keyword evidence="5" id="KW-0046">Antibiotic resistance</keyword>
<dbReference type="SMART" id="SM00382">
    <property type="entry name" value="AAA"/>
    <property type="match status" value="1"/>
</dbReference>
<dbReference type="PANTHER" id="PTHR42711">
    <property type="entry name" value="ABC TRANSPORTER ATP-BINDING PROTEIN"/>
    <property type="match status" value="1"/>
</dbReference>
<evidence type="ECO:0000256" key="5">
    <source>
        <dbReference type="ARBA" id="ARBA00023251"/>
    </source>
</evidence>
<reference evidence="7 8" key="1">
    <citation type="submission" date="2019-07" db="EMBL/GenBank/DDBJ databases">
        <authorList>
            <person name="Zhou L.-Y."/>
        </authorList>
    </citation>
    <scope>NUCLEOTIDE SEQUENCE [LARGE SCALE GENOMIC DNA]</scope>
    <source>
        <strain evidence="7 8">YIM 101269</strain>
    </source>
</reference>
<evidence type="ECO:0000256" key="4">
    <source>
        <dbReference type="ARBA" id="ARBA00022840"/>
    </source>
</evidence>
<organism evidence="7 8">
    <name type="scientific">Tessaracoccus rhinocerotis</name>
    <dbReference type="NCBI Taxonomy" id="1689449"/>
    <lineage>
        <taxon>Bacteria</taxon>
        <taxon>Bacillati</taxon>
        <taxon>Actinomycetota</taxon>
        <taxon>Actinomycetes</taxon>
        <taxon>Propionibacteriales</taxon>
        <taxon>Propionibacteriaceae</taxon>
        <taxon>Tessaracoccus</taxon>
    </lineage>
</organism>
<dbReference type="SUPFAM" id="SSF52540">
    <property type="entry name" value="P-loop containing nucleoside triphosphate hydrolases"/>
    <property type="match status" value="1"/>
</dbReference>
<evidence type="ECO:0000313" key="8">
    <source>
        <dbReference type="Proteomes" id="UP000317638"/>
    </source>
</evidence>
<dbReference type="RefSeq" id="WP_143938157.1">
    <property type="nucleotide sequence ID" value="NZ_VKKG01000003.1"/>
</dbReference>
<evidence type="ECO:0000256" key="2">
    <source>
        <dbReference type="ARBA" id="ARBA00022448"/>
    </source>
</evidence>
<dbReference type="GO" id="GO:0016887">
    <property type="term" value="F:ATP hydrolysis activity"/>
    <property type="evidence" value="ECO:0007669"/>
    <property type="project" value="InterPro"/>
</dbReference>
<evidence type="ECO:0000313" key="7">
    <source>
        <dbReference type="EMBL" id="TRY18181.1"/>
    </source>
</evidence>
<dbReference type="Proteomes" id="UP000317638">
    <property type="component" value="Unassembled WGS sequence"/>
</dbReference>
<comment type="caution">
    <text evidence="7">The sequence shown here is derived from an EMBL/GenBank/DDBJ whole genome shotgun (WGS) entry which is preliminary data.</text>
</comment>
<comment type="subcellular location">
    <subcellularLocation>
        <location evidence="1">Cell membrane</location>
        <topology evidence="1">Peripheral membrane protein</topology>
    </subcellularLocation>
</comment>
<dbReference type="InterPro" id="IPR027417">
    <property type="entry name" value="P-loop_NTPase"/>
</dbReference>
<dbReference type="AlphaFoldDB" id="A0A553K0F0"/>
<proteinExistence type="predicted"/>
<dbReference type="GO" id="GO:0046677">
    <property type="term" value="P:response to antibiotic"/>
    <property type="evidence" value="ECO:0007669"/>
    <property type="project" value="UniProtKB-KW"/>
</dbReference>
<dbReference type="InterPro" id="IPR050763">
    <property type="entry name" value="ABC_transporter_ATP-binding"/>
</dbReference>
<keyword evidence="4 7" id="KW-0067">ATP-binding</keyword>
<dbReference type="PROSITE" id="PS00211">
    <property type="entry name" value="ABC_TRANSPORTER_1"/>
    <property type="match status" value="1"/>
</dbReference>
<dbReference type="EMBL" id="VKKG01000003">
    <property type="protein sequence ID" value="TRY18181.1"/>
    <property type="molecule type" value="Genomic_DNA"/>
</dbReference>
<evidence type="ECO:0000259" key="6">
    <source>
        <dbReference type="PROSITE" id="PS50893"/>
    </source>
</evidence>
<dbReference type="InterPro" id="IPR003593">
    <property type="entry name" value="AAA+_ATPase"/>
</dbReference>
<evidence type="ECO:0000256" key="1">
    <source>
        <dbReference type="ARBA" id="ARBA00004202"/>
    </source>
</evidence>
<dbReference type="CDD" id="cd03230">
    <property type="entry name" value="ABC_DR_subfamily_A"/>
    <property type="match status" value="1"/>
</dbReference>
<dbReference type="PROSITE" id="PS50893">
    <property type="entry name" value="ABC_TRANSPORTER_2"/>
    <property type="match status" value="1"/>
</dbReference>
<protein>
    <submittedName>
        <fullName evidence="7">ABC transporter ATP-binding protein</fullName>
    </submittedName>
</protein>
<dbReference type="PANTHER" id="PTHR42711:SF16">
    <property type="entry name" value="ABC TRANSPORTER ATP-BINDING PROTEIN"/>
    <property type="match status" value="1"/>
</dbReference>
<dbReference type="Pfam" id="PF00005">
    <property type="entry name" value="ABC_tran"/>
    <property type="match status" value="1"/>
</dbReference>
<dbReference type="InterPro" id="IPR003439">
    <property type="entry name" value="ABC_transporter-like_ATP-bd"/>
</dbReference>
<dbReference type="InterPro" id="IPR017871">
    <property type="entry name" value="ABC_transporter-like_CS"/>
</dbReference>
<keyword evidence="8" id="KW-1185">Reference proteome</keyword>
<feature type="domain" description="ABC transporter" evidence="6">
    <location>
        <begin position="12"/>
        <end position="237"/>
    </location>
</feature>
<evidence type="ECO:0000256" key="3">
    <source>
        <dbReference type="ARBA" id="ARBA00022741"/>
    </source>
</evidence>
<name>A0A553K0F0_9ACTN</name>
<accession>A0A553K0F0</accession>
<keyword evidence="2" id="KW-0813">Transport</keyword>
<dbReference type="GO" id="GO:0005524">
    <property type="term" value="F:ATP binding"/>
    <property type="evidence" value="ECO:0007669"/>
    <property type="project" value="UniProtKB-KW"/>
</dbReference>
<gene>
    <name evidence="7" type="ORF">FOJ82_09000</name>
</gene>
<dbReference type="GO" id="GO:0005886">
    <property type="term" value="C:plasma membrane"/>
    <property type="evidence" value="ECO:0007669"/>
    <property type="project" value="UniProtKB-SubCell"/>
</dbReference>
<dbReference type="OrthoDB" id="9804819at2"/>